<sequence>MSTPATASKPEGPVPAGNFAGFKAYFGKDILSGFLVFLIALPLCLGIAKASGCPAIAGIFTAVIGGMLTPFLSNSELTIKGPAAGMIAIVLGAVSELGYEKMLAVGVVAGCLQIIFGSFKLGTLGEFFPVAAVHGMLAAIGIIIISKQIHIALGVAVHAKEPLELLAEIPNSLMHMNPVIALIGGTALVILFGRMLIKNKFVQTVPGPLIVLLIAVPLSFYFDIGHKHIYQFQSHAFEVGPDKLVNLPLNILDGIKFPDFSAITSGASIKWIVMFCLIGSLESLLSAKAVDLLDPWQRRTNLNRDLLAVGIANTLVSFIGGLPMISEIVRSSANRNNGARTRWANFWHGTFLLILVASVPWLLNHIPLAALAGMLVFTGYNLASPKEFHHMWKVGKGQLIVFVVTLIATLATDLLIGIAMGIVVKLLQHVINGTSFGNLFIPHAEIMEDGDHPIIHVKKTAIFSNWLGLRNHLFSLNEHAKVKVDLSGTDLVDHTVIKKLEEMVQDWKIENRELIIAGLENHVPVSPHPQAARYRRQTD</sequence>
<evidence type="ECO:0000313" key="8">
    <source>
        <dbReference type="Proteomes" id="UP000590740"/>
    </source>
</evidence>
<organism evidence="7 8">
    <name type="scientific">Prosthecobacter vanneervenii</name>
    <dbReference type="NCBI Taxonomy" id="48466"/>
    <lineage>
        <taxon>Bacteria</taxon>
        <taxon>Pseudomonadati</taxon>
        <taxon>Verrucomicrobiota</taxon>
        <taxon>Verrucomicrobiia</taxon>
        <taxon>Verrucomicrobiales</taxon>
        <taxon>Verrucomicrobiaceae</taxon>
        <taxon>Prosthecobacter</taxon>
    </lineage>
</organism>
<comment type="subcellular location">
    <subcellularLocation>
        <location evidence="1">Membrane</location>
        <topology evidence="1">Multi-pass membrane protein</topology>
    </subcellularLocation>
</comment>
<keyword evidence="3 5" id="KW-1133">Transmembrane helix</keyword>
<evidence type="ECO:0000256" key="5">
    <source>
        <dbReference type="SAM" id="Phobius"/>
    </source>
</evidence>
<feature type="transmembrane region" description="Helical" evidence="5">
    <location>
        <begin position="399"/>
        <end position="424"/>
    </location>
</feature>
<dbReference type="GO" id="GO:0016020">
    <property type="term" value="C:membrane"/>
    <property type="evidence" value="ECO:0007669"/>
    <property type="project" value="UniProtKB-SubCell"/>
</dbReference>
<evidence type="ECO:0000256" key="4">
    <source>
        <dbReference type="ARBA" id="ARBA00023136"/>
    </source>
</evidence>
<name>A0A7W8DJX3_9BACT</name>
<feature type="transmembrane region" description="Helical" evidence="5">
    <location>
        <begin position="30"/>
        <end position="48"/>
    </location>
</feature>
<keyword evidence="2 5" id="KW-0812">Transmembrane</keyword>
<dbReference type="Proteomes" id="UP000590740">
    <property type="component" value="Unassembled WGS sequence"/>
</dbReference>
<feature type="transmembrane region" description="Helical" evidence="5">
    <location>
        <begin position="346"/>
        <end position="378"/>
    </location>
</feature>
<dbReference type="InterPro" id="IPR001902">
    <property type="entry name" value="SLC26A/SulP_fam"/>
</dbReference>
<keyword evidence="8" id="KW-1185">Reference proteome</keyword>
<reference evidence="7 8" key="1">
    <citation type="submission" date="2020-08" db="EMBL/GenBank/DDBJ databases">
        <title>Genomic Encyclopedia of Type Strains, Phase IV (KMG-IV): sequencing the most valuable type-strain genomes for metagenomic binning, comparative biology and taxonomic classification.</title>
        <authorList>
            <person name="Goeker M."/>
        </authorList>
    </citation>
    <scope>NUCLEOTIDE SEQUENCE [LARGE SCALE GENOMIC DNA]</scope>
    <source>
        <strain evidence="7 8">DSM 12252</strain>
    </source>
</reference>
<gene>
    <name evidence="7" type="ORF">HNQ65_001848</name>
</gene>
<dbReference type="GO" id="GO:0055085">
    <property type="term" value="P:transmembrane transport"/>
    <property type="evidence" value="ECO:0007669"/>
    <property type="project" value="InterPro"/>
</dbReference>
<evidence type="ECO:0000256" key="1">
    <source>
        <dbReference type="ARBA" id="ARBA00004141"/>
    </source>
</evidence>
<feature type="transmembrane region" description="Helical" evidence="5">
    <location>
        <begin position="179"/>
        <end position="197"/>
    </location>
</feature>
<evidence type="ECO:0000256" key="2">
    <source>
        <dbReference type="ARBA" id="ARBA00022692"/>
    </source>
</evidence>
<proteinExistence type="predicted"/>
<feature type="transmembrane region" description="Helical" evidence="5">
    <location>
        <begin position="102"/>
        <end position="121"/>
    </location>
</feature>
<dbReference type="RefSeq" id="WP_184339204.1">
    <property type="nucleotide sequence ID" value="NZ_JACHIG010000003.1"/>
</dbReference>
<evidence type="ECO:0000313" key="7">
    <source>
        <dbReference type="EMBL" id="MBB5032271.1"/>
    </source>
</evidence>
<feature type="domain" description="SLC26A/SulP transporter" evidence="6">
    <location>
        <begin position="26"/>
        <end position="405"/>
    </location>
</feature>
<dbReference type="SUPFAM" id="SSF52091">
    <property type="entry name" value="SpoIIaa-like"/>
    <property type="match status" value="1"/>
</dbReference>
<dbReference type="AlphaFoldDB" id="A0A7W8DJX3"/>
<dbReference type="InterPro" id="IPR011547">
    <property type="entry name" value="SLC26A/SulP_dom"/>
</dbReference>
<accession>A0A7W8DJX3</accession>
<keyword evidence="4 5" id="KW-0472">Membrane</keyword>
<evidence type="ECO:0000256" key="3">
    <source>
        <dbReference type="ARBA" id="ARBA00022989"/>
    </source>
</evidence>
<comment type="caution">
    <text evidence="7">The sequence shown here is derived from an EMBL/GenBank/DDBJ whole genome shotgun (WGS) entry which is preliminary data.</text>
</comment>
<dbReference type="InterPro" id="IPR036513">
    <property type="entry name" value="STAS_dom_sf"/>
</dbReference>
<dbReference type="Pfam" id="PF00916">
    <property type="entry name" value="Sulfate_transp"/>
    <property type="match status" value="1"/>
</dbReference>
<evidence type="ECO:0000259" key="6">
    <source>
        <dbReference type="Pfam" id="PF00916"/>
    </source>
</evidence>
<dbReference type="PANTHER" id="PTHR11814">
    <property type="entry name" value="SULFATE TRANSPORTER"/>
    <property type="match status" value="1"/>
</dbReference>
<feature type="transmembrane region" description="Helical" evidence="5">
    <location>
        <begin position="306"/>
        <end position="326"/>
    </location>
</feature>
<protein>
    <submittedName>
        <fullName evidence="7">MFS superfamily sulfate permease-like transporter</fullName>
    </submittedName>
</protein>
<dbReference type="EMBL" id="JACHIG010000003">
    <property type="protein sequence ID" value="MBB5032271.1"/>
    <property type="molecule type" value="Genomic_DNA"/>
</dbReference>
<feature type="transmembrane region" description="Helical" evidence="5">
    <location>
        <begin position="55"/>
        <end position="73"/>
    </location>
</feature>
<feature type="transmembrane region" description="Helical" evidence="5">
    <location>
        <begin position="203"/>
        <end position="222"/>
    </location>
</feature>